<reference evidence="1" key="1">
    <citation type="submission" date="2021-02" db="EMBL/GenBank/DDBJ databases">
        <authorList>
            <person name="Cremers G."/>
            <person name="Picone N."/>
        </authorList>
    </citation>
    <scope>NUCLEOTIDE SEQUENCE</scope>
    <source>
        <strain evidence="1">PQ17</strain>
    </source>
</reference>
<dbReference type="SUPFAM" id="SSF53335">
    <property type="entry name" value="S-adenosyl-L-methionine-dependent methyltransferases"/>
    <property type="match status" value="1"/>
</dbReference>
<protein>
    <recommendedName>
        <fullName evidence="3">Class I SAM-dependent methyltransferase</fullName>
    </recommendedName>
</protein>
<evidence type="ECO:0000313" key="1">
    <source>
        <dbReference type="EMBL" id="CAF0703390.1"/>
    </source>
</evidence>
<dbReference type="Proteomes" id="UP000663859">
    <property type="component" value="Unassembled WGS sequence"/>
</dbReference>
<accession>A0A8J2BP35</accession>
<gene>
    <name evidence="1" type="ORF">MPNT_570005</name>
</gene>
<organism evidence="1 2">
    <name type="scientific">Candidatus Methylacidithermus pantelleriae</name>
    <dbReference type="NCBI Taxonomy" id="2744239"/>
    <lineage>
        <taxon>Bacteria</taxon>
        <taxon>Pseudomonadati</taxon>
        <taxon>Verrucomicrobiota</taxon>
        <taxon>Methylacidiphilae</taxon>
        <taxon>Methylacidiphilales</taxon>
        <taxon>Methylacidiphilaceae</taxon>
        <taxon>Candidatus Methylacidithermus</taxon>
    </lineage>
</organism>
<dbReference type="RefSeq" id="WP_174583558.1">
    <property type="nucleotide sequence ID" value="NZ_CAJNOB010000053.1"/>
</dbReference>
<dbReference type="AlphaFoldDB" id="A0A8J2BP35"/>
<proteinExistence type="predicted"/>
<evidence type="ECO:0000313" key="2">
    <source>
        <dbReference type="Proteomes" id="UP000663859"/>
    </source>
</evidence>
<dbReference type="InterPro" id="IPR029063">
    <property type="entry name" value="SAM-dependent_MTases_sf"/>
</dbReference>
<sequence length="319" mass="36427">MVKKQVKVLLKRGFLAGYRVVRRLFGVHIVPVHYYCPLPDPIELETTRKTWARQSELRGLEVDIDDQVKNLREICLPFQAEYTGNSAYRYAVGHAFGPGFGYIEAQALHAVVRFLRPRRIIEVGSGVSTYCIVEAVRRNSEGKMGNVEITAIEPNPSPALRTMEGIRLVPRRVQEMAFGLFESLEENDVLFIDSSHTVKPGGDVNFLILEVLPRLASGVVVHFHDINFPYDYPRDILKTFFPASESSLLQAFLAFNRRFQIIFCLSLLHYERPHVLREVFPEYQPQKGRDGLREDHVPAFSMPAGHFPSSIWLRVGKAF</sequence>
<dbReference type="Gene3D" id="3.40.50.150">
    <property type="entry name" value="Vaccinia Virus protein VP39"/>
    <property type="match status" value="1"/>
</dbReference>
<comment type="caution">
    <text evidence="1">The sequence shown here is derived from an EMBL/GenBank/DDBJ whole genome shotgun (WGS) entry which is preliminary data.</text>
</comment>
<dbReference type="Pfam" id="PF13578">
    <property type="entry name" value="Methyltransf_24"/>
    <property type="match status" value="1"/>
</dbReference>
<name>A0A8J2BP35_9BACT</name>
<keyword evidence="2" id="KW-1185">Reference proteome</keyword>
<dbReference type="EMBL" id="CAJNOB010000053">
    <property type="protein sequence ID" value="CAF0703390.1"/>
    <property type="molecule type" value="Genomic_DNA"/>
</dbReference>
<evidence type="ECO:0008006" key="3">
    <source>
        <dbReference type="Google" id="ProtNLM"/>
    </source>
</evidence>